<dbReference type="Gene3D" id="2.60.40.4100">
    <property type="entry name" value="Zona pellucida, ZP-C domain"/>
    <property type="match status" value="1"/>
</dbReference>
<dbReference type="GO" id="GO:2000344">
    <property type="term" value="P:positive regulation of acrosome reaction"/>
    <property type="evidence" value="ECO:0007669"/>
    <property type="project" value="UniProtKB-UniRule"/>
</dbReference>
<comment type="similarity">
    <text evidence="3">Belongs to the ZP domain family. ZPC subfamily.</text>
</comment>
<keyword evidence="6" id="KW-1185">Reference proteome</keyword>
<feature type="domain" description="ZP" evidence="4">
    <location>
        <begin position="37"/>
        <end position="284"/>
    </location>
</feature>
<dbReference type="Proteomes" id="UP001152803">
    <property type="component" value="Unassembled WGS sequence"/>
</dbReference>
<comment type="function">
    <text evidence="3">Component of the zona pellucida, an extracellular matrix surrounding oocytes which mediates sperm binding, induction of the acrosome reaction and prevents post-fertilization polyspermy. The zona pellucida is composed of 3 to 4 glycoproteins, ZP1, ZP2, ZP3, and ZP4. ZP3 is essential for sperm binding and zona matrix formation.</text>
</comment>
<proteinExistence type="inferred from homology"/>
<gene>
    <name evidence="5" type="ORF">COCON_G00100610</name>
</gene>
<keyword evidence="3" id="KW-0165">Cleavage on pair of basic residues</keyword>
<dbReference type="GO" id="GO:0035803">
    <property type="term" value="P:egg coat formation"/>
    <property type="evidence" value="ECO:0007669"/>
    <property type="project" value="UniProtKB-UniRule"/>
</dbReference>
<dbReference type="InterPro" id="IPR042235">
    <property type="entry name" value="ZP-C_dom"/>
</dbReference>
<comment type="domain">
    <text evidence="3">The ZP domain is involved in the polymerization of the ZP proteins to form the zona pellucida.</text>
</comment>
<protein>
    <recommendedName>
        <fullName evidence="3">Zona pellucida sperm-binding protein 3</fullName>
    </recommendedName>
</protein>
<keyword evidence="3" id="KW-0732">Signal</keyword>
<evidence type="ECO:0000313" key="5">
    <source>
        <dbReference type="EMBL" id="KAJ8271202.1"/>
    </source>
</evidence>
<dbReference type="GO" id="GO:0035805">
    <property type="term" value="C:egg coat"/>
    <property type="evidence" value="ECO:0007669"/>
    <property type="project" value="UniProtKB-SubCell"/>
</dbReference>
<comment type="PTM">
    <text evidence="3">Proteolytically cleaved before the transmembrane segment to yield the secreted ectodomain incorporated in the zona pellucida.</text>
</comment>
<dbReference type="InterPro" id="IPR048290">
    <property type="entry name" value="ZP_chr"/>
</dbReference>
<name>A0A9Q1DHG5_CONCO</name>
<keyword evidence="1 3" id="KW-1015">Disulfide bond</keyword>
<dbReference type="InterPro" id="IPR001507">
    <property type="entry name" value="ZP_dom"/>
</dbReference>
<evidence type="ECO:0000256" key="2">
    <source>
        <dbReference type="ARBA" id="ARBA00023180"/>
    </source>
</evidence>
<dbReference type="Pfam" id="PF00100">
    <property type="entry name" value="Zona_pellucida"/>
    <property type="match status" value="1"/>
</dbReference>
<dbReference type="GO" id="GO:0005886">
    <property type="term" value="C:plasma membrane"/>
    <property type="evidence" value="ECO:0007669"/>
    <property type="project" value="UniProtKB-SubCell"/>
</dbReference>
<keyword evidence="3" id="KW-1003">Cell membrane</keyword>
<organism evidence="5 6">
    <name type="scientific">Conger conger</name>
    <name type="common">Conger eel</name>
    <name type="synonym">Muraena conger</name>
    <dbReference type="NCBI Taxonomy" id="82655"/>
    <lineage>
        <taxon>Eukaryota</taxon>
        <taxon>Metazoa</taxon>
        <taxon>Chordata</taxon>
        <taxon>Craniata</taxon>
        <taxon>Vertebrata</taxon>
        <taxon>Euteleostomi</taxon>
        <taxon>Actinopterygii</taxon>
        <taxon>Neopterygii</taxon>
        <taxon>Teleostei</taxon>
        <taxon>Anguilliformes</taxon>
        <taxon>Congridae</taxon>
        <taxon>Conger</taxon>
    </lineage>
</organism>
<evidence type="ECO:0000256" key="1">
    <source>
        <dbReference type="ARBA" id="ARBA00023157"/>
    </source>
</evidence>
<dbReference type="PANTHER" id="PTHR11576:SF2">
    <property type="entry name" value="ZONA PELLUCIDA SPERM-BINDING PROTEIN 3"/>
    <property type="match status" value="1"/>
</dbReference>
<keyword evidence="3" id="KW-0964">Secreted</keyword>
<evidence type="ECO:0000313" key="6">
    <source>
        <dbReference type="Proteomes" id="UP001152803"/>
    </source>
</evidence>
<keyword evidence="3" id="KW-0472">Membrane</keyword>
<dbReference type="SMART" id="SM00241">
    <property type="entry name" value="ZP"/>
    <property type="match status" value="1"/>
</dbReference>
<dbReference type="PANTHER" id="PTHR11576">
    <property type="entry name" value="ZONA PELLUCIDA SPERM-BINDING PROTEIN 3"/>
    <property type="match status" value="1"/>
</dbReference>
<evidence type="ECO:0000259" key="4">
    <source>
        <dbReference type="PROSITE" id="PS51034"/>
    </source>
</evidence>
<comment type="caution">
    <text evidence="5">The sequence shown here is derived from an EMBL/GenBank/DDBJ whole genome shotgun (WGS) entry which is preliminary data.</text>
</comment>
<dbReference type="Gene3D" id="2.60.40.3210">
    <property type="entry name" value="Zona pellucida, ZP-N domain"/>
    <property type="match status" value="1"/>
</dbReference>
<dbReference type="InterPro" id="IPR055355">
    <property type="entry name" value="ZP-C"/>
</dbReference>
<sequence length="284" mass="31787">MVSPKTSSHPGTCPSLVHLWEASGYPGSRYTPSKYWRTQGNHYSGTSTTQARFGQDPVWRSLSPASGHHFGRLGAARQDLSHILFETELHGCGSTLMMTADALVYMFVLNYEPKAIGATPIIRINVNAPNGSASLSNHCSNYFILIPFTTWIPYHSTLSAEDLPVFSLRLMADNRDLERMSNVFFLGDLINIEASVIQANHVPLRVFMDTCVATLAPSMDSVPRYEFIDHQGCLMDSKLTSSRSKFQSRRRDDKLQVQLDVFQFAQETRSEIYILPGEDHGCFA</sequence>
<keyword evidence="3" id="KW-0272">Extracellular matrix</keyword>
<dbReference type="FunFam" id="2.60.40.4100:FF:000002">
    <property type="entry name" value="Zona pellucida sperm-binding protein 3"/>
    <property type="match status" value="1"/>
</dbReference>
<dbReference type="GO" id="GO:0032190">
    <property type="term" value="F:acrosin binding"/>
    <property type="evidence" value="ECO:0007669"/>
    <property type="project" value="TreeGrafter"/>
</dbReference>
<dbReference type="PROSITE" id="PS51034">
    <property type="entry name" value="ZP_2"/>
    <property type="match status" value="1"/>
</dbReference>
<dbReference type="EMBL" id="JAFJMO010000007">
    <property type="protein sequence ID" value="KAJ8271202.1"/>
    <property type="molecule type" value="Genomic_DNA"/>
</dbReference>
<keyword evidence="2" id="KW-0325">Glycoprotein</keyword>
<dbReference type="GO" id="GO:0035804">
    <property type="term" value="F:structural constituent of egg coat"/>
    <property type="evidence" value="ECO:0007669"/>
    <property type="project" value="UniProtKB-UniRule"/>
</dbReference>
<comment type="subcellular location">
    <subcellularLocation>
        <location evidence="3">Zona pellucida</location>
    </subcellularLocation>
    <subcellularLocation>
        <location evidence="3">Cell membrane</location>
        <topology evidence="3">Single-pass type I membrane protein</topology>
    </subcellularLocation>
</comment>
<accession>A0A9Q1DHG5</accession>
<dbReference type="OrthoDB" id="8880842at2759"/>
<reference evidence="5" key="1">
    <citation type="journal article" date="2023" name="Science">
        <title>Genome structures resolve the early diversification of teleost fishes.</title>
        <authorList>
            <person name="Parey E."/>
            <person name="Louis A."/>
            <person name="Montfort J."/>
            <person name="Bouchez O."/>
            <person name="Roques C."/>
            <person name="Iampietro C."/>
            <person name="Lluch J."/>
            <person name="Castinel A."/>
            <person name="Donnadieu C."/>
            <person name="Desvignes T."/>
            <person name="Floi Bucao C."/>
            <person name="Jouanno E."/>
            <person name="Wen M."/>
            <person name="Mejri S."/>
            <person name="Dirks R."/>
            <person name="Jansen H."/>
            <person name="Henkel C."/>
            <person name="Chen W.J."/>
            <person name="Zahm M."/>
            <person name="Cabau C."/>
            <person name="Klopp C."/>
            <person name="Thompson A.W."/>
            <person name="Robinson-Rechavi M."/>
            <person name="Braasch I."/>
            <person name="Lecointre G."/>
            <person name="Bobe J."/>
            <person name="Postlethwait J.H."/>
            <person name="Berthelot C."/>
            <person name="Roest Crollius H."/>
            <person name="Guiguen Y."/>
        </authorList>
    </citation>
    <scope>NUCLEOTIDE SEQUENCE</scope>
    <source>
        <strain evidence="5">Concon-B</strain>
    </source>
</reference>
<dbReference type="GO" id="GO:0007339">
    <property type="term" value="P:binding of sperm to zona pellucida"/>
    <property type="evidence" value="ECO:0007669"/>
    <property type="project" value="UniProtKB-UniRule"/>
</dbReference>
<dbReference type="PRINTS" id="PR00023">
    <property type="entry name" value="ZPELLUCIDA"/>
</dbReference>
<dbReference type="AlphaFoldDB" id="A0A9Q1DHG5"/>
<evidence type="ECO:0000256" key="3">
    <source>
        <dbReference type="RuleBase" id="RU367066"/>
    </source>
</evidence>